<evidence type="ECO:0000313" key="3">
    <source>
        <dbReference type="EMBL" id="REK88875.1"/>
    </source>
</evidence>
<evidence type="ECO:0000256" key="1">
    <source>
        <dbReference type="SAM" id="MobiDB-lite"/>
    </source>
</evidence>
<evidence type="ECO:0000256" key="2">
    <source>
        <dbReference type="SAM" id="Phobius"/>
    </source>
</evidence>
<keyword evidence="4" id="KW-1185">Reference proteome</keyword>
<keyword evidence="2" id="KW-0472">Membrane</keyword>
<feature type="compositionally biased region" description="Polar residues" evidence="1">
    <location>
        <begin position="28"/>
        <end position="40"/>
    </location>
</feature>
<organism evidence="3 4">
    <name type="scientific">Streptomyces inhibens</name>
    <dbReference type="NCBI Taxonomy" id="2293571"/>
    <lineage>
        <taxon>Bacteria</taxon>
        <taxon>Bacillati</taxon>
        <taxon>Actinomycetota</taxon>
        <taxon>Actinomycetes</taxon>
        <taxon>Kitasatosporales</taxon>
        <taxon>Streptomycetaceae</taxon>
        <taxon>Streptomyces</taxon>
    </lineage>
</organism>
<keyword evidence="2" id="KW-0812">Transmembrane</keyword>
<gene>
    <name evidence="3" type="ORF">DY245_18525</name>
</gene>
<accession>A0A371Q2B3</accession>
<protein>
    <submittedName>
        <fullName evidence="3">Uncharacterized protein</fullName>
    </submittedName>
</protein>
<proteinExistence type="predicted"/>
<name>A0A371Q2B3_STRIH</name>
<dbReference type="RefSeq" id="WP_128508366.1">
    <property type="nucleotide sequence ID" value="NZ_QUAC01000145.1"/>
</dbReference>
<comment type="caution">
    <text evidence="3">The sequence shown here is derived from an EMBL/GenBank/DDBJ whole genome shotgun (WGS) entry which is preliminary data.</text>
</comment>
<feature type="region of interest" description="Disordered" evidence="1">
    <location>
        <begin position="1"/>
        <end position="45"/>
    </location>
</feature>
<feature type="transmembrane region" description="Helical" evidence="2">
    <location>
        <begin position="47"/>
        <end position="69"/>
    </location>
</feature>
<dbReference type="AlphaFoldDB" id="A0A371Q2B3"/>
<sequence length="174" mass="18043">MVDAPETAKATRIDRFGPTPTNDADGPTPTTNADELTPTASRPRPRALLPVAGSVLVLVLVCIVIGLLVKWPFGETSDAEAACDEAFQAIEAFNRSHPSVDEDSSVALAVKTAADQMAKDVHAAAAKSTEVNVKITLDNYATATEASHGGTSARDSFYASVVRACKEAGSAPSS</sequence>
<evidence type="ECO:0000313" key="4">
    <source>
        <dbReference type="Proteomes" id="UP000262477"/>
    </source>
</evidence>
<reference evidence="3 4" key="1">
    <citation type="submission" date="2018-08" db="EMBL/GenBank/DDBJ databases">
        <title>Streptomyces NEAU-D10 sp. nov., a novel Actinomycete isolated from soil.</title>
        <authorList>
            <person name="Jin L."/>
        </authorList>
    </citation>
    <scope>NUCLEOTIDE SEQUENCE [LARGE SCALE GENOMIC DNA]</scope>
    <source>
        <strain evidence="3 4">NEAU-D10</strain>
    </source>
</reference>
<keyword evidence="2" id="KW-1133">Transmembrane helix</keyword>
<dbReference type="EMBL" id="QUAC01000145">
    <property type="protein sequence ID" value="REK88875.1"/>
    <property type="molecule type" value="Genomic_DNA"/>
</dbReference>
<dbReference type="Proteomes" id="UP000262477">
    <property type="component" value="Unassembled WGS sequence"/>
</dbReference>